<dbReference type="PANTHER" id="PTHR23427:SF2">
    <property type="entry name" value="SURFEIT LOCUS PROTEIN 1"/>
    <property type="match status" value="1"/>
</dbReference>
<gene>
    <name evidence="7" type="ORF">METZ01_LOCUS32696</name>
</gene>
<dbReference type="InterPro" id="IPR002994">
    <property type="entry name" value="Surf1/Shy1"/>
</dbReference>
<dbReference type="EMBL" id="UINC01001403">
    <property type="protein sequence ID" value="SUZ79842.1"/>
    <property type="molecule type" value="Genomic_DNA"/>
</dbReference>
<keyword evidence="2 6" id="KW-0812">Transmembrane</keyword>
<accession>A0A381QKG5</accession>
<keyword evidence="3 6" id="KW-1133">Transmembrane helix</keyword>
<dbReference type="GO" id="GO:0016020">
    <property type="term" value="C:membrane"/>
    <property type="evidence" value="ECO:0007669"/>
    <property type="project" value="UniProtKB-SubCell"/>
</dbReference>
<evidence type="ECO:0008006" key="8">
    <source>
        <dbReference type="Google" id="ProtNLM"/>
    </source>
</evidence>
<evidence type="ECO:0000313" key="7">
    <source>
        <dbReference type="EMBL" id="SUZ79842.1"/>
    </source>
</evidence>
<evidence type="ECO:0000256" key="2">
    <source>
        <dbReference type="ARBA" id="ARBA00022692"/>
    </source>
</evidence>
<dbReference type="AlphaFoldDB" id="A0A381QKG5"/>
<feature type="region of interest" description="Disordered" evidence="5">
    <location>
        <begin position="128"/>
        <end position="147"/>
    </location>
</feature>
<name>A0A381QKG5_9ZZZZ</name>
<sequence>MQTIDLRKVSLGLLVFALFLSALFTRLGIWQLDRAEQKRETLAEFEKRADASELDLNRMFAMDGGSMWGRHASVTGHYVRPIILLDNQIREGRAGYFVYTAFTISGRELTLLVNRGWIPVEGDRSRIPEFTNPTGEQRLKGRLSQPPQQGLRLTDSNLIERLSDSVWRAGGIDFNALSATGIGGELIPITLLLEASAAGGFDRVWKPPSSDEARHLGYAFQWFALAVTVVVVSVIILLRRTKAESL</sequence>
<evidence type="ECO:0000256" key="4">
    <source>
        <dbReference type="ARBA" id="ARBA00023136"/>
    </source>
</evidence>
<organism evidence="7">
    <name type="scientific">marine metagenome</name>
    <dbReference type="NCBI Taxonomy" id="408172"/>
    <lineage>
        <taxon>unclassified sequences</taxon>
        <taxon>metagenomes</taxon>
        <taxon>ecological metagenomes</taxon>
    </lineage>
</organism>
<evidence type="ECO:0000256" key="5">
    <source>
        <dbReference type="SAM" id="MobiDB-lite"/>
    </source>
</evidence>
<feature type="transmembrane region" description="Helical" evidence="6">
    <location>
        <begin position="216"/>
        <end position="238"/>
    </location>
</feature>
<proteinExistence type="predicted"/>
<reference evidence="7" key="1">
    <citation type="submission" date="2018-05" db="EMBL/GenBank/DDBJ databases">
        <authorList>
            <person name="Lanie J.A."/>
            <person name="Ng W.-L."/>
            <person name="Kazmierczak K.M."/>
            <person name="Andrzejewski T.M."/>
            <person name="Davidsen T.M."/>
            <person name="Wayne K.J."/>
            <person name="Tettelin H."/>
            <person name="Glass J.I."/>
            <person name="Rusch D."/>
            <person name="Podicherti R."/>
            <person name="Tsui H.-C.T."/>
            <person name="Winkler M.E."/>
        </authorList>
    </citation>
    <scope>NUCLEOTIDE SEQUENCE</scope>
</reference>
<dbReference type="CDD" id="cd06662">
    <property type="entry name" value="SURF1"/>
    <property type="match status" value="1"/>
</dbReference>
<dbReference type="Pfam" id="PF02104">
    <property type="entry name" value="SURF1"/>
    <property type="match status" value="1"/>
</dbReference>
<evidence type="ECO:0000256" key="3">
    <source>
        <dbReference type="ARBA" id="ARBA00022989"/>
    </source>
</evidence>
<protein>
    <recommendedName>
        <fullName evidence="8">SURF1-like protein</fullName>
    </recommendedName>
</protein>
<dbReference type="InterPro" id="IPR045214">
    <property type="entry name" value="Surf1/Surf4"/>
</dbReference>
<keyword evidence="4 6" id="KW-0472">Membrane</keyword>
<evidence type="ECO:0000256" key="1">
    <source>
        <dbReference type="ARBA" id="ARBA00004370"/>
    </source>
</evidence>
<evidence type="ECO:0000256" key="6">
    <source>
        <dbReference type="SAM" id="Phobius"/>
    </source>
</evidence>
<dbReference type="PANTHER" id="PTHR23427">
    <property type="entry name" value="SURFEIT LOCUS PROTEIN"/>
    <property type="match status" value="1"/>
</dbReference>
<dbReference type="PROSITE" id="PS50895">
    <property type="entry name" value="SURF1"/>
    <property type="match status" value="1"/>
</dbReference>
<comment type="subcellular location">
    <subcellularLocation>
        <location evidence="1">Membrane</location>
    </subcellularLocation>
</comment>